<sequence>MFLIGGIVGGSKSAGFSVVCSGPHWLCRVYGSREPTQTDCEKIRVKRIVPVQLSTSVMGRSDGPDVTLHIGSGYPYRSEGVTMMNFDLWRFLTLGPLFLYLKARILSIASGYIESSIRMMSRLIVIKMLIALAVVRGWYLLQLNVNNAFLNGVLDEKVYMKLPLWYMPDLKGGNMVCKLRCLGVKHVDSLMVHSLKLSADEGEPLLDPQEYHQLIGQLLYLTNIMLDIAHTVHFLIQFIYSPRLPYMTALKHLLAYIKQSSGLGFLFPVHSSVHLVSCKSKKQAIVSRSSCKAEYRAMAVTTCKLVWLTSLLSSFHIFIDFIRLYCDNQAAINLTTNQVFHERTKHIEVDCHFLLDKVKTGFLKLFHVRSSDQLTDVFTKTLRAPMHRDFIAKLGLLNILAVSS</sequence>
<evidence type="ECO:0000313" key="3">
    <source>
        <dbReference type="Proteomes" id="UP000436088"/>
    </source>
</evidence>
<proteinExistence type="predicted"/>
<feature type="domain" description="Reverse transcriptase Ty1/copia-type" evidence="1">
    <location>
        <begin position="121"/>
        <end position="179"/>
    </location>
</feature>
<dbReference type="EMBL" id="VEPZ02000981">
    <property type="protein sequence ID" value="KAE8705531.1"/>
    <property type="molecule type" value="Genomic_DNA"/>
</dbReference>
<keyword evidence="3" id="KW-1185">Reference proteome</keyword>
<dbReference type="Proteomes" id="UP000436088">
    <property type="component" value="Unassembled WGS sequence"/>
</dbReference>
<comment type="caution">
    <text evidence="2">The sequence shown here is derived from an EMBL/GenBank/DDBJ whole genome shotgun (WGS) entry which is preliminary data.</text>
</comment>
<organism evidence="2 3">
    <name type="scientific">Hibiscus syriacus</name>
    <name type="common">Rose of Sharon</name>
    <dbReference type="NCBI Taxonomy" id="106335"/>
    <lineage>
        <taxon>Eukaryota</taxon>
        <taxon>Viridiplantae</taxon>
        <taxon>Streptophyta</taxon>
        <taxon>Embryophyta</taxon>
        <taxon>Tracheophyta</taxon>
        <taxon>Spermatophyta</taxon>
        <taxon>Magnoliopsida</taxon>
        <taxon>eudicotyledons</taxon>
        <taxon>Gunneridae</taxon>
        <taxon>Pentapetalae</taxon>
        <taxon>rosids</taxon>
        <taxon>malvids</taxon>
        <taxon>Malvales</taxon>
        <taxon>Malvaceae</taxon>
        <taxon>Malvoideae</taxon>
        <taxon>Hibiscus</taxon>
    </lineage>
</organism>
<evidence type="ECO:0000259" key="1">
    <source>
        <dbReference type="Pfam" id="PF07727"/>
    </source>
</evidence>
<dbReference type="PANTHER" id="PTHR11439:SF470">
    <property type="entry name" value="CYSTEINE-RICH RLK (RECEPTOR-LIKE PROTEIN KINASE) 8"/>
    <property type="match status" value="1"/>
</dbReference>
<accession>A0A6A3ALN9</accession>
<dbReference type="AlphaFoldDB" id="A0A6A3ALN9"/>
<gene>
    <name evidence="2" type="ORF">F3Y22_tig00110422pilonHSYRG00020</name>
</gene>
<dbReference type="InterPro" id="IPR013103">
    <property type="entry name" value="RVT_2"/>
</dbReference>
<dbReference type="InterPro" id="IPR043502">
    <property type="entry name" value="DNA/RNA_pol_sf"/>
</dbReference>
<dbReference type="PANTHER" id="PTHR11439">
    <property type="entry name" value="GAG-POL-RELATED RETROTRANSPOSON"/>
    <property type="match status" value="1"/>
</dbReference>
<dbReference type="Pfam" id="PF07727">
    <property type="entry name" value="RVT_2"/>
    <property type="match status" value="1"/>
</dbReference>
<evidence type="ECO:0000313" key="2">
    <source>
        <dbReference type="EMBL" id="KAE8705531.1"/>
    </source>
</evidence>
<dbReference type="SUPFAM" id="SSF56672">
    <property type="entry name" value="DNA/RNA polymerases"/>
    <property type="match status" value="1"/>
</dbReference>
<dbReference type="CDD" id="cd09272">
    <property type="entry name" value="RNase_HI_RT_Ty1"/>
    <property type="match status" value="1"/>
</dbReference>
<protein>
    <recommendedName>
        <fullName evidence="1">Reverse transcriptase Ty1/copia-type domain-containing protein</fullName>
    </recommendedName>
</protein>
<reference evidence="2" key="1">
    <citation type="submission" date="2019-09" db="EMBL/GenBank/DDBJ databases">
        <title>Draft genome information of white flower Hibiscus syriacus.</title>
        <authorList>
            <person name="Kim Y.-M."/>
        </authorList>
    </citation>
    <scope>NUCLEOTIDE SEQUENCE [LARGE SCALE GENOMIC DNA]</scope>
    <source>
        <strain evidence="2">YM2019G1</strain>
    </source>
</reference>
<name>A0A6A3ALN9_HIBSY</name>